<proteinExistence type="predicted"/>
<dbReference type="SUPFAM" id="SSF82771">
    <property type="entry name" value="GIY-YIG endonuclease"/>
    <property type="match status" value="1"/>
</dbReference>
<accession>A0A7W5H172</accession>
<organism evidence="1 2">
    <name type="scientific">Microbacter margulisiae</name>
    <dbReference type="NCBI Taxonomy" id="1350067"/>
    <lineage>
        <taxon>Bacteria</taxon>
        <taxon>Pseudomonadati</taxon>
        <taxon>Bacteroidota</taxon>
        <taxon>Bacteroidia</taxon>
        <taxon>Bacteroidales</taxon>
        <taxon>Porphyromonadaceae</taxon>
        <taxon>Microbacter</taxon>
    </lineage>
</organism>
<protein>
    <recommendedName>
        <fullName evidence="3">GIY-YIG nuclease family protein</fullName>
    </recommendedName>
</protein>
<comment type="caution">
    <text evidence="1">The sequence shown here is derived from an EMBL/GenBank/DDBJ whole genome shotgun (WGS) entry which is preliminary data.</text>
</comment>
<dbReference type="EMBL" id="JACHYB010000001">
    <property type="protein sequence ID" value="MBB3186334.1"/>
    <property type="molecule type" value="Genomic_DNA"/>
</dbReference>
<name>A0A7W5H172_9PORP</name>
<gene>
    <name evidence="1" type="ORF">FHX64_000497</name>
</gene>
<dbReference type="AlphaFoldDB" id="A0A7W5H172"/>
<evidence type="ECO:0000313" key="2">
    <source>
        <dbReference type="Proteomes" id="UP000544222"/>
    </source>
</evidence>
<dbReference type="Proteomes" id="UP000544222">
    <property type="component" value="Unassembled WGS sequence"/>
</dbReference>
<dbReference type="CDD" id="cd10451">
    <property type="entry name" value="GIY-YIG_LuxR_like"/>
    <property type="match status" value="1"/>
</dbReference>
<dbReference type="Gene3D" id="3.40.1440.10">
    <property type="entry name" value="GIY-YIG endonuclease"/>
    <property type="match status" value="1"/>
</dbReference>
<evidence type="ECO:0000313" key="1">
    <source>
        <dbReference type="EMBL" id="MBB3186334.1"/>
    </source>
</evidence>
<dbReference type="RefSeq" id="WP_183412240.1">
    <property type="nucleotide sequence ID" value="NZ_JACHYB010000001.1"/>
</dbReference>
<evidence type="ECO:0008006" key="3">
    <source>
        <dbReference type="Google" id="ProtNLM"/>
    </source>
</evidence>
<sequence>MKTRKDIKEEYKQMKFQMGVFQIKNKSNNKVFVDHSVDMASTWNRHKFELKFGTHVNRELQKDWNEKGEDNFDFGILSELKQDDDRKVDYAKELRLLQQMIIEEMNISKELRY</sequence>
<keyword evidence="2" id="KW-1185">Reference proteome</keyword>
<dbReference type="InterPro" id="IPR035901">
    <property type="entry name" value="GIY-YIG_endonuc_sf"/>
</dbReference>
<reference evidence="1 2" key="1">
    <citation type="submission" date="2020-08" db="EMBL/GenBank/DDBJ databases">
        <title>Genomic Encyclopedia of Type Strains, Phase IV (KMG-IV): sequencing the most valuable type-strain genomes for metagenomic binning, comparative biology and taxonomic classification.</title>
        <authorList>
            <person name="Goeker M."/>
        </authorList>
    </citation>
    <scope>NUCLEOTIDE SEQUENCE [LARGE SCALE GENOMIC DNA]</scope>
    <source>
        <strain evidence="1 2">DSM 27471</strain>
    </source>
</reference>